<dbReference type="Proteomes" id="UP000322234">
    <property type="component" value="Unassembled WGS sequence"/>
</dbReference>
<evidence type="ECO:0008006" key="5">
    <source>
        <dbReference type="Google" id="ProtNLM"/>
    </source>
</evidence>
<evidence type="ECO:0000313" key="4">
    <source>
        <dbReference type="Proteomes" id="UP000322234"/>
    </source>
</evidence>
<proteinExistence type="predicted"/>
<dbReference type="AlphaFoldDB" id="A0A6B0RGX9"/>
<feature type="coiled-coil region" evidence="2">
    <location>
        <begin position="375"/>
        <end position="402"/>
    </location>
</feature>
<dbReference type="InterPro" id="IPR039902">
    <property type="entry name" value="CCDC148/CCDC112"/>
</dbReference>
<gene>
    <name evidence="3" type="ORF">E5288_WYG008773</name>
</gene>
<reference evidence="3" key="1">
    <citation type="submission" date="2019-10" db="EMBL/GenBank/DDBJ databases">
        <title>The sequence and de novo assembly of the wild yak genome.</title>
        <authorList>
            <person name="Liu Y."/>
        </authorList>
    </citation>
    <scope>NUCLEOTIDE SEQUENCE [LARGE SCALE GENOMIC DNA]</scope>
    <source>
        <strain evidence="3">WY2019</strain>
    </source>
</reference>
<evidence type="ECO:0000256" key="1">
    <source>
        <dbReference type="ARBA" id="ARBA00023054"/>
    </source>
</evidence>
<feature type="coiled-coil region" evidence="2">
    <location>
        <begin position="683"/>
        <end position="710"/>
    </location>
</feature>
<protein>
    <recommendedName>
        <fullName evidence="5">Coiled-coil domain-containing protein 148</fullName>
    </recommendedName>
</protein>
<dbReference type="PANTHER" id="PTHR21549:SF1">
    <property type="entry name" value="COILED-COIL DOMAIN-CONTAINING PROTEIN 148"/>
    <property type="match status" value="1"/>
</dbReference>
<sequence length="808" mass="95347">MPKFANIIVSMNLSLNMPYCRRFLQSLDEGYPGAMDAVKQPCKATSRVWSRKIEGLAPIGESWAGEDSSSAAAGRVDYAPGAFLAFLHNLSPAEEPADGNVRQKRDEEEDCHDLWLNRTYIIIVLLLLNMSFKKNGNSMKDANSLGGRWLQKELFQPKFEPCIENSGRKNLVFFKVLGMREAVTCITEEDHSERKFDSSRMENMNKRDQLFMTIQKNDSSDNLIFHMKNEIRSTKYKPVDYQQLHALTEAKKLASASTELKIRKTVQTSKLSKEQTLIKQHKQVWWQEHQRLNEVRYKMESEIKSLFSEENIGNECLSDLMNFEQELSEQWCTYLKNVINPIQQLREDLKYRQHHISQYSHSHSESNSMKVLEEVDFVKKQLKAVYEQLRLEQEEIENYLSDWSMKILDHSSEERSNLLSQLPMELETLECPYPDLKSSILNEFYNFTEKYQKKLQDFDLQLEDIYRNFQLSDEDHWIYQAVLDQYPGDLCGRRTLYLDMLQRCLPHKSRHDLVEHEKYCNQYRFAKEQRRILILSWNKNRRDFIQKAVLTLAEACATHEMESMLAKDRKKQQEVCADLKAKVRRFADDASKLLEMVANAKPPLLESCEGEQKYVKINPKYKYLLNWLNENGTEIRKYRADKEQKWQEMEMRGLRRLEELKKLMAEQSVKDRERVKYRQELLEKRLMEKKEVALQEALEEEEREKRLEALRKQVAIVAQFDPVRMMSDTVASKARMGIGTEEEFILQKPLFTLNTYNEQQIISDPRLRFELALREAGLHKTFYAKEILPKISPQKPPRKDMESTVFKI</sequence>
<accession>A0A6B0RGX9</accession>
<comment type="caution">
    <text evidence="3">The sequence shown here is derived from an EMBL/GenBank/DDBJ whole genome shotgun (WGS) entry which is preliminary data.</text>
</comment>
<organism evidence="3 4">
    <name type="scientific">Bos mutus</name>
    <name type="common">wild yak</name>
    <dbReference type="NCBI Taxonomy" id="72004"/>
    <lineage>
        <taxon>Eukaryota</taxon>
        <taxon>Metazoa</taxon>
        <taxon>Chordata</taxon>
        <taxon>Craniata</taxon>
        <taxon>Vertebrata</taxon>
        <taxon>Euteleostomi</taxon>
        <taxon>Mammalia</taxon>
        <taxon>Eutheria</taxon>
        <taxon>Laurasiatheria</taxon>
        <taxon>Artiodactyla</taxon>
        <taxon>Ruminantia</taxon>
        <taxon>Pecora</taxon>
        <taxon>Bovidae</taxon>
        <taxon>Bovinae</taxon>
        <taxon>Bos</taxon>
    </lineage>
</organism>
<evidence type="ECO:0000313" key="3">
    <source>
        <dbReference type="EMBL" id="MXQ87927.1"/>
    </source>
</evidence>
<dbReference type="PANTHER" id="PTHR21549">
    <property type="entry name" value="MUTATED IN BLADDER CANCER 1"/>
    <property type="match status" value="1"/>
</dbReference>
<keyword evidence="1 2" id="KW-0175">Coiled coil</keyword>
<evidence type="ECO:0000256" key="2">
    <source>
        <dbReference type="SAM" id="Coils"/>
    </source>
</evidence>
<name>A0A6B0RGX9_9CETA</name>
<dbReference type="EMBL" id="VBQZ03000042">
    <property type="protein sequence ID" value="MXQ87927.1"/>
    <property type="molecule type" value="Genomic_DNA"/>
</dbReference>
<keyword evidence="4" id="KW-1185">Reference proteome</keyword>